<gene>
    <name evidence="5" type="ORF">HHI36_022248</name>
</gene>
<keyword evidence="3" id="KW-0813">Transport</keyword>
<dbReference type="Gene3D" id="2.40.128.20">
    <property type="match status" value="1"/>
</dbReference>
<dbReference type="PANTHER" id="PTHR11955">
    <property type="entry name" value="FATTY ACID BINDING PROTEIN"/>
    <property type="match status" value="1"/>
</dbReference>
<dbReference type="Proteomes" id="UP001516400">
    <property type="component" value="Unassembled WGS sequence"/>
</dbReference>
<evidence type="ECO:0000256" key="1">
    <source>
        <dbReference type="ARBA" id="ARBA00008390"/>
    </source>
</evidence>
<dbReference type="EMBL" id="JABFTP020000042">
    <property type="protein sequence ID" value="KAL3271778.1"/>
    <property type="molecule type" value="Genomic_DNA"/>
</dbReference>
<comment type="similarity">
    <text evidence="1 3">Belongs to the calycin superfamily. Fatty-acid binding protein (FABP) family.</text>
</comment>
<dbReference type="PROSITE" id="PS00214">
    <property type="entry name" value="FABP"/>
    <property type="match status" value="1"/>
</dbReference>
<dbReference type="GO" id="GO:0008289">
    <property type="term" value="F:lipid binding"/>
    <property type="evidence" value="ECO:0007669"/>
    <property type="project" value="UniProtKB-KW"/>
</dbReference>
<feature type="domain" description="Cytosolic fatty-acid binding proteins" evidence="4">
    <location>
        <begin position="10"/>
        <end position="27"/>
    </location>
</feature>
<name>A0ABD2MZB3_9CUCU</name>
<dbReference type="SUPFAM" id="SSF50814">
    <property type="entry name" value="Lipocalins"/>
    <property type="match status" value="1"/>
</dbReference>
<evidence type="ECO:0000259" key="4">
    <source>
        <dbReference type="PROSITE" id="PS00214"/>
    </source>
</evidence>
<keyword evidence="6" id="KW-1185">Reference proteome</keyword>
<dbReference type="InterPro" id="IPR031259">
    <property type="entry name" value="ILBP"/>
</dbReference>
<evidence type="ECO:0000313" key="5">
    <source>
        <dbReference type="EMBL" id="KAL3271778.1"/>
    </source>
</evidence>
<proteinExistence type="inferred from homology"/>
<reference evidence="5 6" key="1">
    <citation type="journal article" date="2021" name="BMC Biol.">
        <title>Horizontally acquired antibacterial genes associated with adaptive radiation of ladybird beetles.</title>
        <authorList>
            <person name="Li H.S."/>
            <person name="Tang X.F."/>
            <person name="Huang Y.H."/>
            <person name="Xu Z.Y."/>
            <person name="Chen M.L."/>
            <person name="Du X.Y."/>
            <person name="Qiu B.Y."/>
            <person name="Chen P.T."/>
            <person name="Zhang W."/>
            <person name="Slipinski A."/>
            <person name="Escalona H.E."/>
            <person name="Waterhouse R.M."/>
            <person name="Zwick A."/>
            <person name="Pang H."/>
        </authorList>
    </citation>
    <scope>NUCLEOTIDE SEQUENCE [LARGE SCALE GENOMIC DNA]</scope>
    <source>
        <strain evidence="5">SYSU2018</strain>
    </source>
</reference>
<dbReference type="InterPro" id="IPR000463">
    <property type="entry name" value="Fatty_acid-bd"/>
</dbReference>
<evidence type="ECO:0000313" key="6">
    <source>
        <dbReference type="Proteomes" id="UP001516400"/>
    </source>
</evidence>
<sequence>MATLDEFLNKRYKLVESVNFDNYMKSLGAGFLIRKIANKITPVLELTKEGEEYIISQKTTFKNIIIKFKPGVEFDQETPDGRIVKTVMTIEGNKVHEVQNIGSGKVIIVDRVFTDSEVKMTMQNGDVSATRIYKLET</sequence>
<evidence type="ECO:0000256" key="3">
    <source>
        <dbReference type="RuleBase" id="RU003696"/>
    </source>
</evidence>
<protein>
    <recommendedName>
        <fullName evidence="4">Cytosolic fatty-acid binding proteins domain-containing protein</fullName>
    </recommendedName>
</protein>
<dbReference type="InterPro" id="IPR000566">
    <property type="entry name" value="Lipocln_cytosolic_FA-bd_dom"/>
</dbReference>
<keyword evidence="2" id="KW-0446">Lipid-binding</keyword>
<dbReference type="PRINTS" id="PR00178">
    <property type="entry name" value="FATTYACIDBP"/>
</dbReference>
<dbReference type="Pfam" id="PF00061">
    <property type="entry name" value="Lipocalin"/>
    <property type="match status" value="1"/>
</dbReference>
<evidence type="ECO:0000256" key="2">
    <source>
        <dbReference type="ARBA" id="ARBA00023121"/>
    </source>
</evidence>
<comment type="caution">
    <text evidence="5">The sequence shown here is derived from an EMBL/GenBank/DDBJ whole genome shotgun (WGS) entry which is preliminary data.</text>
</comment>
<accession>A0ABD2MZB3</accession>
<dbReference type="AlphaFoldDB" id="A0ABD2MZB3"/>
<organism evidence="5 6">
    <name type="scientific">Cryptolaemus montrouzieri</name>
    <dbReference type="NCBI Taxonomy" id="559131"/>
    <lineage>
        <taxon>Eukaryota</taxon>
        <taxon>Metazoa</taxon>
        <taxon>Ecdysozoa</taxon>
        <taxon>Arthropoda</taxon>
        <taxon>Hexapoda</taxon>
        <taxon>Insecta</taxon>
        <taxon>Pterygota</taxon>
        <taxon>Neoptera</taxon>
        <taxon>Endopterygota</taxon>
        <taxon>Coleoptera</taxon>
        <taxon>Polyphaga</taxon>
        <taxon>Cucujiformia</taxon>
        <taxon>Coccinelloidea</taxon>
        <taxon>Coccinellidae</taxon>
        <taxon>Scymninae</taxon>
        <taxon>Scymnini</taxon>
        <taxon>Cryptolaemus</taxon>
    </lineage>
</organism>
<dbReference type="InterPro" id="IPR012674">
    <property type="entry name" value="Calycin"/>
</dbReference>